<feature type="transmembrane region" description="Helical" evidence="8">
    <location>
        <begin position="39"/>
        <end position="61"/>
    </location>
</feature>
<evidence type="ECO:0000256" key="1">
    <source>
        <dbReference type="ARBA" id="ARBA00004141"/>
    </source>
</evidence>
<evidence type="ECO:0000256" key="3">
    <source>
        <dbReference type="ARBA" id="ARBA00022448"/>
    </source>
</evidence>
<dbReference type="RefSeq" id="WP_276648408.1">
    <property type="nucleotide sequence ID" value="NZ_JAAYSM010000208.1"/>
</dbReference>
<dbReference type="Proteomes" id="UP000541058">
    <property type="component" value="Unassembled WGS sequence"/>
</dbReference>
<dbReference type="PANTHER" id="PTHR43829:SF9">
    <property type="entry name" value="AQUAPORIN-9"/>
    <property type="match status" value="1"/>
</dbReference>
<organism evidence="9 10">
    <name type="scientific">Globicatella sulfidifaciens</name>
    <dbReference type="NCBI Taxonomy" id="136093"/>
    <lineage>
        <taxon>Bacteria</taxon>
        <taxon>Bacillati</taxon>
        <taxon>Bacillota</taxon>
        <taxon>Bacilli</taxon>
        <taxon>Lactobacillales</taxon>
        <taxon>Aerococcaceae</taxon>
        <taxon>Globicatella</taxon>
    </lineage>
</organism>
<sequence>MNAFLGELIGTFVLVVLGNGVVAGNILKNTKAENTGWVMITLGWGIGCTIAVYISGFLSPAHLNPAVTLAMAAIGQLPWSQVPSFILAQMLGAMLAAFTTYLHYMPHWAETEDPSTILGTFSTAPAIRDGFSNLFGEILGTAILIMAIMSMGQNNLGAGLGPIVVGLTIISIGLSLGPTTGYAINPARDLGPRIMHQLLPIPNKGDSDWGYAWVPVVGPIIGGILGAIIYNIFIGLVA</sequence>
<dbReference type="InterPro" id="IPR023271">
    <property type="entry name" value="Aquaporin-like"/>
</dbReference>
<keyword evidence="3 7" id="KW-0813">Transport</keyword>
<evidence type="ECO:0000313" key="10">
    <source>
        <dbReference type="Proteomes" id="UP000541058"/>
    </source>
</evidence>
<dbReference type="GO" id="GO:0015254">
    <property type="term" value="F:glycerol channel activity"/>
    <property type="evidence" value="ECO:0007669"/>
    <property type="project" value="TreeGrafter"/>
</dbReference>
<feature type="transmembrane region" description="Helical" evidence="8">
    <location>
        <begin position="156"/>
        <end position="176"/>
    </location>
</feature>
<protein>
    <submittedName>
        <fullName evidence="9">Aquaporin family protein</fullName>
    </submittedName>
</protein>
<dbReference type="EMBL" id="JAAYSM010000208">
    <property type="protein sequence ID" value="NLJ18498.1"/>
    <property type="molecule type" value="Genomic_DNA"/>
</dbReference>
<dbReference type="AlphaFoldDB" id="A0A7X8C3W1"/>
<keyword evidence="5 8" id="KW-1133">Transmembrane helix</keyword>
<dbReference type="SUPFAM" id="SSF81338">
    <property type="entry name" value="Aquaporin-like"/>
    <property type="match status" value="1"/>
</dbReference>
<feature type="transmembrane region" description="Helical" evidence="8">
    <location>
        <begin position="82"/>
        <end position="104"/>
    </location>
</feature>
<comment type="caution">
    <text evidence="9">The sequence shown here is derived from an EMBL/GenBank/DDBJ whole genome shotgun (WGS) entry which is preliminary data.</text>
</comment>
<reference evidence="9 10" key="1">
    <citation type="journal article" date="2020" name="Biotechnol. Biofuels">
        <title>New insights from the biogas microbiome by comprehensive genome-resolved metagenomics of nearly 1600 species originating from multiple anaerobic digesters.</title>
        <authorList>
            <person name="Campanaro S."/>
            <person name="Treu L."/>
            <person name="Rodriguez-R L.M."/>
            <person name="Kovalovszki A."/>
            <person name="Ziels R.M."/>
            <person name="Maus I."/>
            <person name="Zhu X."/>
            <person name="Kougias P.G."/>
            <person name="Basile A."/>
            <person name="Luo G."/>
            <person name="Schluter A."/>
            <person name="Konstantinidis K.T."/>
            <person name="Angelidaki I."/>
        </authorList>
    </citation>
    <scope>NUCLEOTIDE SEQUENCE [LARGE SCALE GENOMIC DNA]</scope>
    <source>
        <strain evidence="9">AS23ysBPME_34</strain>
    </source>
</reference>
<proteinExistence type="inferred from homology"/>
<accession>A0A7X8C3W1</accession>
<dbReference type="GO" id="GO:0005886">
    <property type="term" value="C:plasma membrane"/>
    <property type="evidence" value="ECO:0007669"/>
    <property type="project" value="TreeGrafter"/>
</dbReference>
<evidence type="ECO:0000256" key="7">
    <source>
        <dbReference type="RuleBase" id="RU000477"/>
    </source>
</evidence>
<name>A0A7X8C3W1_9LACT</name>
<keyword evidence="6 8" id="KW-0472">Membrane</keyword>
<dbReference type="InterPro" id="IPR022357">
    <property type="entry name" value="MIP_CS"/>
</dbReference>
<dbReference type="PRINTS" id="PR02019">
    <property type="entry name" value="AQUAPORIN7"/>
</dbReference>
<comment type="similarity">
    <text evidence="2 7">Belongs to the MIP/aquaporin (TC 1.A.8) family.</text>
</comment>
<dbReference type="Pfam" id="PF00230">
    <property type="entry name" value="MIP"/>
    <property type="match status" value="1"/>
</dbReference>
<keyword evidence="4 7" id="KW-0812">Transmembrane</keyword>
<dbReference type="NCBIfam" id="TIGR00861">
    <property type="entry name" value="MIP"/>
    <property type="match status" value="1"/>
</dbReference>
<evidence type="ECO:0000256" key="5">
    <source>
        <dbReference type="ARBA" id="ARBA00022989"/>
    </source>
</evidence>
<dbReference type="PROSITE" id="PS00221">
    <property type="entry name" value="MIP"/>
    <property type="match status" value="1"/>
</dbReference>
<dbReference type="Gene3D" id="1.20.1080.10">
    <property type="entry name" value="Glycerol uptake facilitator protein"/>
    <property type="match status" value="1"/>
</dbReference>
<evidence type="ECO:0000256" key="8">
    <source>
        <dbReference type="SAM" id="Phobius"/>
    </source>
</evidence>
<evidence type="ECO:0000256" key="6">
    <source>
        <dbReference type="ARBA" id="ARBA00023136"/>
    </source>
</evidence>
<evidence type="ECO:0000256" key="2">
    <source>
        <dbReference type="ARBA" id="ARBA00006175"/>
    </source>
</evidence>
<dbReference type="PANTHER" id="PTHR43829">
    <property type="entry name" value="AQUAPORIN OR AQUAGLYCEROPORIN RELATED"/>
    <property type="match status" value="1"/>
</dbReference>
<gene>
    <name evidence="9" type="ORF">GX355_06515</name>
</gene>
<dbReference type="PRINTS" id="PR00783">
    <property type="entry name" value="MINTRINSICP"/>
</dbReference>
<dbReference type="InterPro" id="IPR000425">
    <property type="entry name" value="MIP"/>
</dbReference>
<evidence type="ECO:0000256" key="4">
    <source>
        <dbReference type="ARBA" id="ARBA00022692"/>
    </source>
</evidence>
<feature type="transmembrane region" description="Helical" evidence="8">
    <location>
        <begin position="212"/>
        <end position="237"/>
    </location>
</feature>
<comment type="subcellular location">
    <subcellularLocation>
        <location evidence="1">Membrane</location>
        <topology evidence="1">Multi-pass membrane protein</topology>
    </subcellularLocation>
</comment>
<evidence type="ECO:0000313" key="9">
    <source>
        <dbReference type="EMBL" id="NLJ18498.1"/>
    </source>
</evidence>
<dbReference type="InterPro" id="IPR050363">
    <property type="entry name" value="MIP/Aquaporin"/>
</dbReference>